<evidence type="ECO:0000256" key="5">
    <source>
        <dbReference type="ARBA" id="ARBA00022842"/>
    </source>
</evidence>
<evidence type="ECO:0000259" key="7">
    <source>
        <dbReference type="Pfam" id="PF01850"/>
    </source>
</evidence>
<dbReference type="GO" id="GO:0000287">
    <property type="term" value="F:magnesium ion binding"/>
    <property type="evidence" value="ECO:0007669"/>
    <property type="project" value="UniProtKB-UniRule"/>
</dbReference>
<comment type="function">
    <text evidence="6">Toxic component of a toxin-antitoxin (TA) system. An RNase.</text>
</comment>
<comment type="cofactor">
    <cofactor evidence="6">
        <name>Mg(2+)</name>
        <dbReference type="ChEBI" id="CHEBI:18420"/>
    </cofactor>
</comment>
<keyword evidence="4 6" id="KW-0378">Hydrolase</keyword>
<keyword evidence="5 6" id="KW-0460">Magnesium</keyword>
<dbReference type="AlphaFoldDB" id="A0A1V9A2J7"/>
<dbReference type="Proteomes" id="UP000192591">
    <property type="component" value="Unassembled WGS sequence"/>
</dbReference>
<evidence type="ECO:0000256" key="3">
    <source>
        <dbReference type="ARBA" id="ARBA00022723"/>
    </source>
</evidence>
<proteinExistence type="inferred from homology"/>
<keyword evidence="9" id="KW-1185">Reference proteome</keyword>
<reference evidence="8 9" key="1">
    <citation type="submission" date="2017-02" db="EMBL/GenBank/DDBJ databases">
        <title>Draft genome of Saccharomonospora sp. 154.</title>
        <authorList>
            <person name="Alonso-Carmona G.S."/>
            <person name="De La Haba R."/>
            <person name="Vera-Gargallo B."/>
            <person name="Sandoval-Trujillo A.H."/>
            <person name="Ramirez-Duran N."/>
            <person name="Ventosa A."/>
        </authorList>
    </citation>
    <scope>NUCLEOTIDE SEQUENCE [LARGE SCALE GENOMIC DNA]</scope>
    <source>
        <strain evidence="8 9">LRS4.154</strain>
    </source>
</reference>
<dbReference type="GO" id="GO:0004540">
    <property type="term" value="F:RNA nuclease activity"/>
    <property type="evidence" value="ECO:0007669"/>
    <property type="project" value="InterPro"/>
</dbReference>
<protein>
    <recommendedName>
        <fullName evidence="6">Ribonuclease VapC</fullName>
        <shortName evidence="6">RNase VapC</shortName>
        <ecNumber evidence="6">3.1.-.-</ecNumber>
    </recommendedName>
    <alternativeName>
        <fullName evidence="6">Toxin VapC</fullName>
    </alternativeName>
</protein>
<dbReference type="GO" id="GO:0090729">
    <property type="term" value="F:toxin activity"/>
    <property type="evidence" value="ECO:0007669"/>
    <property type="project" value="UniProtKB-KW"/>
</dbReference>
<dbReference type="EMBL" id="MWIH01000006">
    <property type="protein sequence ID" value="OQO91164.1"/>
    <property type="molecule type" value="Genomic_DNA"/>
</dbReference>
<dbReference type="InterPro" id="IPR029060">
    <property type="entry name" value="PIN-like_dom_sf"/>
</dbReference>
<keyword evidence="2 6" id="KW-0540">Nuclease</keyword>
<evidence type="ECO:0000256" key="2">
    <source>
        <dbReference type="ARBA" id="ARBA00022722"/>
    </source>
</evidence>
<sequence>MRVYLDTSALLKRIFTERETDAFVEALDRWQAERSLLVSSSLAWVEVARSVRVRLEAPFGDVEAQVDRALVGVAESPISPEVISLARRIGPTKLRSLDAIHLAAALLLDVDLVVTYDDRLAEACRDVGLRATSPTA</sequence>
<dbReference type="SUPFAM" id="SSF88723">
    <property type="entry name" value="PIN domain-like"/>
    <property type="match status" value="1"/>
</dbReference>
<gene>
    <name evidence="6" type="primary">vapC</name>
    <name evidence="8" type="ORF">B1813_16910</name>
</gene>
<keyword evidence="6" id="KW-0800">Toxin</keyword>
<evidence type="ECO:0000313" key="8">
    <source>
        <dbReference type="EMBL" id="OQO91164.1"/>
    </source>
</evidence>
<evidence type="ECO:0000256" key="6">
    <source>
        <dbReference type="HAMAP-Rule" id="MF_00265"/>
    </source>
</evidence>
<accession>A0A1V9A2J7</accession>
<name>A0A1V9A2J7_SACPI</name>
<feature type="domain" description="PIN" evidence="7">
    <location>
        <begin position="3"/>
        <end position="124"/>
    </location>
</feature>
<dbReference type="InterPro" id="IPR002716">
    <property type="entry name" value="PIN_dom"/>
</dbReference>
<dbReference type="EC" id="3.1.-.-" evidence="6"/>
<dbReference type="InterPro" id="IPR022907">
    <property type="entry name" value="VapC_family"/>
</dbReference>
<feature type="binding site" evidence="6">
    <location>
        <position position="98"/>
    </location>
    <ligand>
        <name>Mg(2+)</name>
        <dbReference type="ChEBI" id="CHEBI:18420"/>
    </ligand>
</feature>
<comment type="caution">
    <text evidence="8">The sequence shown here is derived from an EMBL/GenBank/DDBJ whole genome shotgun (WGS) entry which is preliminary data.</text>
</comment>
<dbReference type="STRING" id="1962155.B1813_16910"/>
<dbReference type="HAMAP" id="MF_00265">
    <property type="entry name" value="VapC_Nob1"/>
    <property type="match status" value="1"/>
</dbReference>
<keyword evidence="1 6" id="KW-1277">Toxin-antitoxin system</keyword>
<dbReference type="Pfam" id="PF01850">
    <property type="entry name" value="PIN"/>
    <property type="match status" value="1"/>
</dbReference>
<evidence type="ECO:0000256" key="4">
    <source>
        <dbReference type="ARBA" id="ARBA00022801"/>
    </source>
</evidence>
<comment type="similarity">
    <text evidence="6">Belongs to the PINc/VapC protein family.</text>
</comment>
<dbReference type="Gene3D" id="3.40.50.1010">
    <property type="entry name" value="5'-nuclease"/>
    <property type="match status" value="1"/>
</dbReference>
<organism evidence="8 9">
    <name type="scientific">Saccharomonospora piscinae</name>
    <dbReference type="NCBI Taxonomy" id="687388"/>
    <lineage>
        <taxon>Bacteria</taxon>
        <taxon>Bacillati</taxon>
        <taxon>Actinomycetota</taxon>
        <taxon>Actinomycetes</taxon>
        <taxon>Pseudonocardiales</taxon>
        <taxon>Pseudonocardiaceae</taxon>
        <taxon>Saccharomonospora</taxon>
    </lineage>
</organism>
<feature type="binding site" evidence="6">
    <location>
        <position position="6"/>
    </location>
    <ligand>
        <name>Mg(2+)</name>
        <dbReference type="ChEBI" id="CHEBI:18420"/>
    </ligand>
</feature>
<keyword evidence="3 6" id="KW-0479">Metal-binding</keyword>
<evidence type="ECO:0000313" key="9">
    <source>
        <dbReference type="Proteomes" id="UP000192591"/>
    </source>
</evidence>
<evidence type="ECO:0000256" key="1">
    <source>
        <dbReference type="ARBA" id="ARBA00022649"/>
    </source>
</evidence>
<dbReference type="GO" id="GO:0016787">
    <property type="term" value="F:hydrolase activity"/>
    <property type="evidence" value="ECO:0007669"/>
    <property type="project" value="UniProtKB-KW"/>
</dbReference>
<dbReference type="RefSeq" id="WP_081193409.1">
    <property type="nucleotide sequence ID" value="NZ_MWIH01000006.1"/>
</dbReference>